<dbReference type="AlphaFoldDB" id="A0AAE9Z937"/>
<keyword evidence="1" id="KW-0805">Transcription regulation</keyword>
<evidence type="ECO:0000259" key="4">
    <source>
        <dbReference type="PROSITE" id="PS51063"/>
    </source>
</evidence>
<dbReference type="InterPro" id="IPR036390">
    <property type="entry name" value="WH_DNA-bd_sf"/>
</dbReference>
<dbReference type="Pfam" id="PF13545">
    <property type="entry name" value="HTH_Crp_2"/>
    <property type="match status" value="1"/>
</dbReference>
<dbReference type="SUPFAM" id="SSF46785">
    <property type="entry name" value="Winged helix' DNA-binding domain"/>
    <property type="match status" value="1"/>
</dbReference>
<evidence type="ECO:0000313" key="6">
    <source>
        <dbReference type="Proteomes" id="UP000032352"/>
    </source>
</evidence>
<dbReference type="KEGG" id="tvd:SG34_026275"/>
<protein>
    <submittedName>
        <fullName evidence="5">Crp/Fnr family transcriptional regulator</fullName>
    </submittedName>
</protein>
<dbReference type="InterPro" id="IPR014710">
    <property type="entry name" value="RmlC-like_jellyroll"/>
</dbReference>
<reference evidence="5 6" key="2">
    <citation type="journal article" date="2022" name="Mar. Drugs">
        <title>Bioassay-Guided Fractionation Leads to the Detection of Cholic Acid Generated by the Rare Thalassomonas sp.</title>
        <authorList>
            <person name="Pheiffer F."/>
            <person name="Schneider Y.K."/>
            <person name="Hansen E.H."/>
            <person name="Andersen J.H."/>
            <person name="Isaksson J."/>
            <person name="Busche T."/>
            <person name="R C."/>
            <person name="Kalinowski J."/>
            <person name="Zyl L.V."/>
            <person name="Trindade M."/>
        </authorList>
    </citation>
    <scope>NUCLEOTIDE SEQUENCE [LARGE SCALE GENOMIC DNA]</scope>
    <source>
        <strain evidence="5 6">XOM25</strain>
    </source>
</reference>
<evidence type="ECO:0000313" key="5">
    <source>
        <dbReference type="EMBL" id="WDE08409.1"/>
    </source>
</evidence>
<dbReference type="SUPFAM" id="SSF51206">
    <property type="entry name" value="cAMP-binding domain-like"/>
    <property type="match status" value="1"/>
</dbReference>
<organism evidence="5 6">
    <name type="scientific">Thalassomonas viridans</name>
    <dbReference type="NCBI Taxonomy" id="137584"/>
    <lineage>
        <taxon>Bacteria</taxon>
        <taxon>Pseudomonadati</taxon>
        <taxon>Pseudomonadota</taxon>
        <taxon>Gammaproteobacteria</taxon>
        <taxon>Alteromonadales</taxon>
        <taxon>Colwelliaceae</taxon>
        <taxon>Thalassomonas</taxon>
    </lineage>
</organism>
<proteinExistence type="predicted"/>
<dbReference type="PROSITE" id="PS51063">
    <property type="entry name" value="HTH_CRP_2"/>
    <property type="match status" value="1"/>
</dbReference>
<evidence type="ECO:0000256" key="2">
    <source>
        <dbReference type="ARBA" id="ARBA00023125"/>
    </source>
</evidence>
<keyword evidence="6" id="KW-1185">Reference proteome</keyword>
<dbReference type="Gene3D" id="2.60.120.10">
    <property type="entry name" value="Jelly Rolls"/>
    <property type="match status" value="1"/>
</dbReference>
<dbReference type="GO" id="GO:0003677">
    <property type="term" value="F:DNA binding"/>
    <property type="evidence" value="ECO:0007669"/>
    <property type="project" value="UniProtKB-KW"/>
</dbReference>
<dbReference type="InterPro" id="IPR012318">
    <property type="entry name" value="HTH_CRP"/>
</dbReference>
<dbReference type="Proteomes" id="UP000032352">
    <property type="component" value="Chromosome"/>
</dbReference>
<keyword evidence="2" id="KW-0238">DNA-binding</keyword>
<dbReference type="SMART" id="SM00419">
    <property type="entry name" value="HTH_CRP"/>
    <property type="match status" value="1"/>
</dbReference>
<gene>
    <name evidence="5" type="ORF">SG34_026275</name>
</gene>
<name>A0AAE9Z937_9GAMM</name>
<dbReference type="InterPro" id="IPR018490">
    <property type="entry name" value="cNMP-bd_dom_sf"/>
</dbReference>
<accession>A0AAE9Z937</accession>
<dbReference type="EMBL" id="CP059733">
    <property type="protein sequence ID" value="WDE08409.1"/>
    <property type="molecule type" value="Genomic_DNA"/>
</dbReference>
<reference evidence="5 6" key="1">
    <citation type="journal article" date="2015" name="Genome Announc.">
        <title>Draft Genome Sequences of Marine Isolates of Thalassomonas viridans and Thalassomonas actiniarum.</title>
        <authorList>
            <person name="Olonade I."/>
            <person name="van Zyl L.J."/>
            <person name="Trindade M."/>
        </authorList>
    </citation>
    <scope>NUCLEOTIDE SEQUENCE [LARGE SCALE GENOMIC DNA]</scope>
    <source>
        <strain evidence="5 6">XOM25</strain>
    </source>
</reference>
<dbReference type="GO" id="GO:0006355">
    <property type="term" value="P:regulation of DNA-templated transcription"/>
    <property type="evidence" value="ECO:0007669"/>
    <property type="project" value="InterPro"/>
</dbReference>
<evidence type="ECO:0000256" key="1">
    <source>
        <dbReference type="ARBA" id="ARBA00023015"/>
    </source>
</evidence>
<feature type="domain" description="HTH crp-type" evidence="4">
    <location>
        <begin position="151"/>
        <end position="222"/>
    </location>
</feature>
<sequence length="244" mass="27598">MTGKSELDQSALTEKICWPTGLSAQLKEQLVNSAKTINTLSNDTRANSDLVHQGVSYIFEGTLTLCLQTPNLKTINNIVMGKGEWFGNYDPQAGDYAPFFLTEIEPVTLIHFSMPAIKNLVHNNLETYKWFHSLALATKPKWLQAQIISHENIQARVVYFLLELSAHLVFLTGQTPRISITQQQISRITGITRQRVNAVLKSLEKEKLISLERHSIYLTDIKQLGTKLDGLDLSIRDPRNIIRI</sequence>
<keyword evidence="3" id="KW-0804">Transcription</keyword>
<evidence type="ECO:0000256" key="3">
    <source>
        <dbReference type="ARBA" id="ARBA00023163"/>
    </source>
</evidence>